<evidence type="ECO:0000313" key="3">
    <source>
        <dbReference type="Proteomes" id="UP000050761"/>
    </source>
</evidence>
<dbReference type="Proteomes" id="UP000050761">
    <property type="component" value="Unassembled WGS sequence"/>
</dbReference>
<sequence length="364" mass="41558">MLNVLDARYRSDLCSSWLAFLLLWVKAMFRIIFARSGADPYHLSRMHHAALMYADENPCNATMTAKVILCSADIEPEWIDEEYSVDFLIYPSKFAETVRWKEDQMLHDQGKKLLPRKIVDPRQLTSCYDRGARRDGTITEKISQKHNLAEARQNKAAHTRSILRRFRIEDEAAQGRDRRAMTSSQIDISAPALGQEDVPQIKHCEAYIGLSDDLSKAASVCVNMPHGAERGFDVLDAVHGLHVLFRCSGQKMPAVPGIPQIRCPATKTELFDDNLGHVVFVLPLAPSKCWLFVHAMNMWMEPLSCPRRVVTWPLPTPCVGHATVKEDRVDKRARRRREQRKERTEARAATKDLEKLTRKKAKTE</sequence>
<evidence type="ECO:0000256" key="1">
    <source>
        <dbReference type="SAM" id="MobiDB-lite"/>
    </source>
</evidence>
<reference evidence="4" key="2">
    <citation type="submission" date="2019-09" db="UniProtKB">
        <authorList>
            <consortium name="WormBaseParasite"/>
        </authorList>
    </citation>
    <scope>IDENTIFICATION</scope>
</reference>
<evidence type="ECO:0000313" key="2">
    <source>
        <dbReference type="EMBL" id="VDO85619.1"/>
    </source>
</evidence>
<keyword evidence="3" id="KW-1185">Reference proteome</keyword>
<protein>
    <submittedName>
        <fullName evidence="4">DUF4228 domain protein</fullName>
    </submittedName>
</protein>
<proteinExistence type="predicted"/>
<dbReference type="EMBL" id="UZAH01026814">
    <property type="protein sequence ID" value="VDO85619.1"/>
    <property type="molecule type" value="Genomic_DNA"/>
</dbReference>
<organism evidence="2">
    <name type="scientific">Heligmosomoides polygyrus</name>
    <name type="common">Parasitic roundworm</name>
    <dbReference type="NCBI Taxonomy" id="6339"/>
    <lineage>
        <taxon>Eukaryota</taxon>
        <taxon>Metazoa</taxon>
        <taxon>Ecdysozoa</taxon>
        <taxon>Nematoda</taxon>
        <taxon>Chromadorea</taxon>
        <taxon>Rhabditida</taxon>
        <taxon>Rhabditina</taxon>
        <taxon>Rhabditomorpha</taxon>
        <taxon>Strongyloidea</taxon>
        <taxon>Heligmosomidae</taxon>
        <taxon>Heligmosomoides</taxon>
    </lineage>
</organism>
<accession>A0A3P7Z636</accession>
<reference evidence="2 3" key="1">
    <citation type="submission" date="2018-11" db="EMBL/GenBank/DDBJ databases">
        <authorList>
            <consortium name="Pathogen Informatics"/>
        </authorList>
    </citation>
    <scope>NUCLEOTIDE SEQUENCE [LARGE SCALE GENOMIC DNA]</scope>
</reference>
<dbReference type="WBParaSite" id="HPBE_0001059201-mRNA-1">
    <property type="protein sequence ID" value="HPBE_0001059201-mRNA-1"/>
    <property type="gene ID" value="HPBE_0001059201"/>
</dbReference>
<gene>
    <name evidence="2" type="ORF">HPBE_LOCUS10593</name>
</gene>
<feature type="region of interest" description="Disordered" evidence="1">
    <location>
        <begin position="328"/>
        <end position="364"/>
    </location>
</feature>
<evidence type="ECO:0000313" key="4">
    <source>
        <dbReference type="WBParaSite" id="HPBE_0001059201-mRNA-1"/>
    </source>
</evidence>
<feature type="compositionally biased region" description="Basic and acidic residues" evidence="1">
    <location>
        <begin position="339"/>
        <end position="364"/>
    </location>
</feature>
<name>A0A3P7Z636_HELPZ</name>
<dbReference type="AlphaFoldDB" id="A0A3P7Z636"/>